<dbReference type="InterPro" id="IPR025255">
    <property type="entry name" value="DUF4202"/>
</dbReference>
<dbReference type="KEGG" id="caa:Caka_2864"/>
<accession>D5EQR3</accession>
<evidence type="ECO:0008006" key="3">
    <source>
        <dbReference type="Google" id="ProtNLM"/>
    </source>
</evidence>
<organism evidence="1 2">
    <name type="scientific">Coraliomargarita akajimensis (strain DSM 45221 / IAM 15411 / JCM 23193 / KCTC 12865 / 04OKA010-24)</name>
    <dbReference type="NCBI Taxonomy" id="583355"/>
    <lineage>
        <taxon>Bacteria</taxon>
        <taxon>Pseudomonadati</taxon>
        <taxon>Verrucomicrobiota</taxon>
        <taxon>Opitutia</taxon>
        <taxon>Puniceicoccales</taxon>
        <taxon>Coraliomargaritaceae</taxon>
        <taxon>Coraliomargarita</taxon>
    </lineage>
</organism>
<sequence length="198" mass="22314">MSFKSDDRFLKAIEAFDTLNAQDPNTVSVGGTEQAKELHDALAMTRWIETMYPDANEVVHLAARCQHLCRWESPRDSYPEGRVGYLKWRSDLKQMHADKSAEVLRELGYASDVIEAVVTINLKKGLKSNPDVQAIEDALCLVFLELQFEGYLDKWADDKIIGILQKTWAKMSPVAHEAAMKLPFSERALSLVKQALCG</sequence>
<dbReference type="Proteomes" id="UP000000925">
    <property type="component" value="Chromosome"/>
</dbReference>
<dbReference type="STRING" id="583355.Caka_2864"/>
<dbReference type="OrthoDB" id="9799165at2"/>
<dbReference type="eggNOG" id="COG1670">
    <property type="taxonomic scope" value="Bacteria"/>
</dbReference>
<dbReference type="EMBL" id="CP001998">
    <property type="protein sequence ID" value="ADE55877.1"/>
    <property type="molecule type" value="Genomic_DNA"/>
</dbReference>
<dbReference type="AlphaFoldDB" id="D5EQR3"/>
<dbReference type="RefSeq" id="WP_013044599.1">
    <property type="nucleotide sequence ID" value="NC_014008.1"/>
</dbReference>
<dbReference type="PANTHER" id="PTHR41729:SF1">
    <property type="entry name" value="GLUTAMYL-TRNA SYNTHETASE"/>
    <property type="match status" value="1"/>
</dbReference>
<name>D5EQR3_CORAD</name>
<reference evidence="1 2" key="1">
    <citation type="journal article" date="2010" name="Stand. Genomic Sci.">
        <title>Complete genome sequence of Coraliomargarita akajimensis type strain (04OKA010-24).</title>
        <authorList>
            <person name="Mavromatis K."/>
            <person name="Abt B."/>
            <person name="Brambilla E."/>
            <person name="Lapidus A."/>
            <person name="Copeland A."/>
            <person name="Deshpande S."/>
            <person name="Nolan M."/>
            <person name="Lucas S."/>
            <person name="Tice H."/>
            <person name="Cheng J.F."/>
            <person name="Han C."/>
            <person name="Detter J.C."/>
            <person name="Woyke T."/>
            <person name="Goodwin L."/>
            <person name="Pitluck S."/>
            <person name="Held B."/>
            <person name="Brettin T."/>
            <person name="Tapia R."/>
            <person name="Ivanova N."/>
            <person name="Mikhailova N."/>
            <person name="Pati A."/>
            <person name="Liolios K."/>
            <person name="Chen A."/>
            <person name="Palaniappan K."/>
            <person name="Land M."/>
            <person name="Hauser L."/>
            <person name="Chang Y.J."/>
            <person name="Jeffries C.D."/>
            <person name="Rohde M."/>
            <person name="Goker M."/>
            <person name="Bristow J."/>
            <person name="Eisen J.A."/>
            <person name="Markowitz V."/>
            <person name="Hugenholtz P."/>
            <person name="Klenk H.P."/>
            <person name="Kyrpides N.C."/>
        </authorList>
    </citation>
    <scope>NUCLEOTIDE SEQUENCE [LARGE SCALE GENOMIC DNA]</scope>
    <source>
        <strain evidence="2">DSM 45221 / IAM 15411 / JCM 23193 / KCTC 12865</strain>
    </source>
</reference>
<evidence type="ECO:0000313" key="2">
    <source>
        <dbReference type="Proteomes" id="UP000000925"/>
    </source>
</evidence>
<evidence type="ECO:0000313" key="1">
    <source>
        <dbReference type="EMBL" id="ADE55877.1"/>
    </source>
</evidence>
<dbReference type="HOGENOM" id="CLU_085403_0_0_0"/>
<gene>
    <name evidence="1" type="ordered locus">Caka_2864</name>
</gene>
<proteinExistence type="predicted"/>
<dbReference type="PANTHER" id="PTHR41729">
    <property type="entry name" value="GLUTAMYL-TRNA SYNTHETASE"/>
    <property type="match status" value="1"/>
</dbReference>
<keyword evidence="2" id="KW-1185">Reference proteome</keyword>
<protein>
    <recommendedName>
        <fullName evidence="3">DUF4202 domain-containing protein</fullName>
    </recommendedName>
</protein>
<dbReference type="Pfam" id="PF13875">
    <property type="entry name" value="DUF4202"/>
    <property type="match status" value="1"/>
</dbReference>